<dbReference type="SUPFAM" id="SSF52317">
    <property type="entry name" value="Class I glutamine amidotransferase-like"/>
    <property type="match status" value="1"/>
</dbReference>
<protein>
    <submittedName>
        <fullName evidence="3">ThiJ/PfpI family protein</fullName>
    </submittedName>
</protein>
<reference evidence="4" key="1">
    <citation type="submission" date="2017-02" db="EMBL/GenBank/DDBJ databases">
        <authorList>
            <person name="Dridi B."/>
        </authorList>
    </citation>
    <scope>NUCLEOTIDE SEQUENCE [LARGE SCALE GENOMIC DNA]</scope>
    <source>
        <strain evidence="4">EB411</strain>
    </source>
</reference>
<dbReference type="PANTHER" id="PTHR42733:SF12">
    <property type="entry name" value="PROTEINASE"/>
    <property type="match status" value="1"/>
</dbReference>
<dbReference type="PANTHER" id="PTHR42733">
    <property type="entry name" value="DJ-1 PROTEIN"/>
    <property type="match status" value="1"/>
</dbReference>
<gene>
    <name evidence="3" type="ORF">FM119_13210</name>
</gene>
<dbReference type="AlphaFoldDB" id="A0A1R4KDI2"/>
<proteinExistence type="inferred from homology"/>
<evidence type="ECO:0000313" key="4">
    <source>
        <dbReference type="Proteomes" id="UP000196778"/>
    </source>
</evidence>
<sequence>MAVLVVSTNYGVEQDELLGPVEALRDAGINVLIAAEKDEPIQTLVSDKDPGRVVTPDTTIDRVSADDYALLVVPGGTINADALRLNADAVRLATEFAGAGKTVAAICHGPWLLVEAGVLGAQTLTSYPSLATDIRNAGGTWVDEELVRSEGDGWTLLTSRTPDDLAAFDAAVVDAAR</sequence>
<organism evidence="3 4">
    <name type="scientific">Mycetocola reblochoni REB411</name>
    <dbReference type="NCBI Taxonomy" id="1255698"/>
    <lineage>
        <taxon>Bacteria</taxon>
        <taxon>Bacillati</taxon>
        <taxon>Actinomycetota</taxon>
        <taxon>Actinomycetes</taxon>
        <taxon>Micrococcales</taxon>
        <taxon>Microbacteriaceae</taxon>
        <taxon>Mycetocola</taxon>
    </lineage>
</organism>
<keyword evidence="4" id="KW-1185">Reference proteome</keyword>
<dbReference type="RefSeq" id="WP_087138639.1">
    <property type="nucleotide sequence ID" value="NZ_FUKR01000078.1"/>
</dbReference>
<evidence type="ECO:0000259" key="2">
    <source>
        <dbReference type="Pfam" id="PF01965"/>
    </source>
</evidence>
<evidence type="ECO:0000256" key="1">
    <source>
        <dbReference type="ARBA" id="ARBA00008542"/>
    </source>
</evidence>
<dbReference type="InterPro" id="IPR002818">
    <property type="entry name" value="DJ-1/PfpI"/>
</dbReference>
<dbReference type="OrthoDB" id="9792284at2"/>
<dbReference type="Pfam" id="PF01965">
    <property type="entry name" value="DJ-1_PfpI"/>
    <property type="match status" value="1"/>
</dbReference>
<dbReference type="PROSITE" id="PS51276">
    <property type="entry name" value="PEPTIDASE_C56_PFPI"/>
    <property type="match status" value="1"/>
</dbReference>
<evidence type="ECO:0000313" key="3">
    <source>
        <dbReference type="EMBL" id="SJN42337.1"/>
    </source>
</evidence>
<comment type="similarity">
    <text evidence="1">Belongs to the peptidase C56 family.</text>
</comment>
<dbReference type="InterPro" id="IPR029062">
    <property type="entry name" value="Class_I_gatase-like"/>
</dbReference>
<dbReference type="Proteomes" id="UP000196778">
    <property type="component" value="Unassembled WGS sequence"/>
</dbReference>
<dbReference type="NCBIfam" id="TIGR01382">
    <property type="entry name" value="PfpI"/>
    <property type="match status" value="1"/>
</dbReference>
<name>A0A1R4KDI2_9MICO</name>
<dbReference type="EMBL" id="FUKR01000078">
    <property type="protein sequence ID" value="SJN42337.1"/>
    <property type="molecule type" value="Genomic_DNA"/>
</dbReference>
<accession>A0A1R4KDI2</accession>
<feature type="domain" description="DJ-1/PfpI" evidence="2">
    <location>
        <begin position="3"/>
        <end position="174"/>
    </location>
</feature>
<dbReference type="Gene3D" id="3.40.50.880">
    <property type="match status" value="1"/>
</dbReference>
<dbReference type="InterPro" id="IPR006286">
    <property type="entry name" value="C56_PfpI-like"/>
</dbReference>